<comment type="catalytic activity">
    <reaction evidence="17">
        <text>1D-myo-inositol 1,3,4,5,6-pentakisphosphate + H2O = 1D-myo-inositol 1,4,5,6-tetrakisphosphate + phosphate</text>
        <dbReference type="Rhea" id="RHEA:77143"/>
        <dbReference type="ChEBI" id="CHEBI:15377"/>
        <dbReference type="ChEBI" id="CHEBI:43474"/>
        <dbReference type="ChEBI" id="CHEBI:57627"/>
        <dbReference type="ChEBI" id="CHEBI:57733"/>
    </reaction>
    <physiologicalReaction direction="left-to-right" evidence="17">
        <dbReference type="Rhea" id="RHEA:77144"/>
    </physiologicalReaction>
</comment>
<dbReference type="GO" id="GO:0005829">
    <property type="term" value="C:cytosol"/>
    <property type="evidence" value="ECO:0007669"/>
    <property type="project" value="TreeGrafter"/>
</dbReference>
<keyword evidence="9" id="KW-0904">Protein phosphatase</keyword>
<dbReference type="AlphaFoldDB" id="A0A7R9MEE3"/>
<evidence type="ECO:0000259" key="22">
    <source>
        <dbReference type="PROSITE" id="PS50056"/>
    </source>
</evidence>
<dbReference type="PROSITE" id="PS50056">
    <property type="entry name" value="TYR_PHOSPHATASE_2"/>
    <property type="match status" value="1"/>
</dbReference>
<protein>
    <recommendedName>
        <fullName evidence="14">Phosphatidylinositol 3,4,5-trisphosphate 3-phosphatase and dual-specificity protein phosphatase PTEN</fullName>
        <ecNumber evidence="6">3.1.3.16</ecNumber>
        <ecNumber evidence="5">3.1.3.48</ecNumber>
        <ecNumber evidence="4">3.1.3.67</ecNumber>
    </recommendedName>
    <alternativeName>
        <fullName evidence="18">Inositol polyphosphate 3-phosphatase</fullName>
    </alternativeName>
</protein>
<evidence type="ECO:0000256" key="4">
    <source>
        <dbReference type="ARBA" id="ARBA00013015"/>
    </source>
</evidence>
<evidence type="ECO:0000256" key="7">
    <source>
        <dbReference type="ARBA" id="ARBA00022490"/>
    </source>
</evidence>
<evidence type="ECO:0000256" key="15">
    <source>
        <dbReference type="ARBA" id="ARBA00043734"/>
    </source>
</evidence>
<dbReference type="GO" id="GO:0051896">
    <property type="term" value="P:regulation of phosphatidylinositol 3-kinase/protein kinase B signal transduction"/>
    <property type="evidence" value="ECO:0007669"/>
    <property type="project" value="TreeGrafter"/>
</dbReference>
<dbReference type="InterPro" id="IPR029023">
    <property type="entry name" value="Tensin_phosphatase"/>
</dbReference>
<dbReference type="InterPro" id="IPR045101">
    <property type="entry name" value="PTP_PTEN"/>
</dbReference>
<comment type="catalytic activity">
    <reaction evidence="15">
        <text>1D-myo-inositol 1,3,4,5-tetrakisphosphate + H2O = 1D-myo-inositol 1,4,5-trisphosphate + phosphate</text>
        <dbReference type="Rhea" id="RHEA:77155"/>
        <dbReference type="ChEBI" id="CHEBI:15377"/>
        <dbReference type="ChEBI" id="CHEBI:43474"/>
        <dbReference type="ChEBI" id="CHEBI:57895"/>
        <dbReference type="ChEBI" id="CHEBI:203600"/>
    </reaction>
    <physiologicalReaction direction="left-to-right" evidence="15">
        <dbReference type="Rhea" id="RHEA:77156"/>
    </physiologicalReaction>
</comment>
<dbReference type="InterPro" id="IPR029021">
    <property type="entry name" value="Prot-tyrosine_phosphatase-like"/>
</dbReference>
<evidence type="ECO:0000313" key="26">
    <source>
        <dbReference type="Proteomes" id="UP000728032"/>
    </source>
</evidence>
<keyword evidence="11" id="KW-0966">Cell projection</keyword>
<dbReference type="InterPro" id="IPR000387">
    <property type="entry name" value="Tyr_Pase_dom"/>
</dbReference>
<feature type="domain" description="Phosphatase tensin-type" evidence="23">
    <location>
        <begin position="14"/>
        <end position="199"/>
    </location>
</feature>
<dbReference type="SUPFAM" id="SSF52799">
    <property type="entry name" value="(Phosphotyrosine protein) phosphatases II"/>
    <property type="match status" value="1"/>
</dbReference>
<comment type="catalytic activity">
    <reaction evidence="12">
        <text>1,2-dihexadecanoyl-sn-glycero-3-phospho-(1D-myo-inositol-3,4,5-trisphosphate) + H2O = 1,2-dihexadecanoyl-sn-glycero-3-phospho-(1D-myo-inositol-4,5-bisphosphate) + phosphate</text>
        <dbReference type="Rhea" id="RHEA:43560"/>
        <dbReference type="ChEBI" id="CHEBI:15377"/>
        <dbReference type="ChEBI" id="CHEBI:43474"/>
        <dbReference type="ChEBI" id="CHEBI:83420"/>
        <dbReference type="ChEBI" id="CHEBI:83423"/>
    </reaction>
    <physiologicalReaction direction="left-to-right" evidence="12">
        <dbReference type="Rhea" id="RHEA:43561"/>
    </physiologicalReaction>
</comment>
<evidence type="ECO:0000256" key="13">
    <source>
        <dbReference type="ARBA" id="ARBA00034268"/>
    </source>
</evidence>
<dbReference type="InterPro" id="IPR051281">
    <property type="entry name" value="Dual-spec_lipid-protein_phosph"/>
</dbReference>
<dbReference type="GO" id="GO:0005886">
    <property type="term" value="C:plasma membrane"/>
    <property type="evidence" value="ECO:0007669"/>
    <property type="project" value="TreeGrafter"/>
</dbReference>
<evidence type="ECO:0000256" key="8">
    <source>
        <dbReference type="ARBA" id="ARBA00022801"/>
    </source>
</evidence>
<dbReference type="GO" id="GO:0005634">
    <property type="term" value="C:nucleus"/>
    <property type="evidence" value="ECO:0007669"/>
    <property type="project" value="TreeGrafter"/>
</dbReference>
<evidence type="ECO:0000256" key="9">
    <source>
        <dbReference type="ARBA" id="ARBA00022912"/>
    </source>
</evidence>
<evidence type="ECO:0000256" key="18">
    <source>
        <dbReference type="ARBA" id="ARBA00044309"/>
    </source>
</evidence>
<evidence type="ECO:0000256" key="1">
    <source>
        <dbReference type="ARBA" id="ARBA00004487"/>
    </source>
</evidence>
<feature type="domain" description="C2 tensin-type" evidence="24">
    <location>
        <begin position="204"/>
        <end position="406"/>
    </location>
</feature>
<dbReference type="Gene3D" id="2.60.40.1110">
    <property type="match status" value="1"/>
</dbReference>
<dbReference type="EC" id="3.1.3.16" evidence="6"/>
<evidence type="ECO:0000256" key="17">
    <source>
        <dbReference type="ARBA" id="ARBA00043762"/>
    </source>
</evidence>
<dbReference type="GO" id="GO:0008285">
    <property type="term" value="P:negative regulation of cell population proliferation"/>
    <property type="evidence" value="ECO:0007669"/>
    <property type="project" value="TreeGrafter"/>
</dbReference>
<evidence type="ECO:0000259" key="24">
    <source>
        <dbReference type="PROSITE" id="PS51182"/>
    </source>
</evidence>
<comment type="catalytic activity">
    <reaction evidence="20">
        <text>O-phospho-L-threonyl-[protein] + H2O = L-threonyl-[protein] + phosphate</text>
        <dbReference type="Rhea" id="RHEA:47004"/>
        <dbReference type="Rhea" id="RHEA-COMP:11060"/>
        <dbReference type="Rhea" id="RHEA-COMP:11605"/>
        <dbReference type="ChEBI" id="CHEBI:15377"/>
        <dbReference type="ChEBI" id="CHEBI:30013"/>
        <dbReference type="ChEBI" id="CHEBI:43474"/>
        <dbReference type="ChEBI" id="CHEBI:61977"/>
        <dbReference type="EC" id="3.1.3.16"/>
    </reaction>
    <physiologicalReaction direction="left-to-right" evidence="20">
        <dbReference type="Rhea" id="RHEA:47005"/>
    </physiologicalReaction>
</comment>
<dbReference type="EC" id="3.1.3.67" evidence="4"/>
<keyword evidence="10" id="KW-0443">Lipid metabolism</keyword>
<dbReference type="Pfam" id="PF10409">
    <property type="entry name" value="PTEN_C2"/>
    <property type="match status" value="1"/>
</dbReference>
<dbReference type="SMART" id="SM01326">
    <property type="entry name" value="PTEN_C2"/>
    <property type="match status" value="1"/>
</dbReference>
<organism evidence="25">
    <name type="scientific">Oppiella nova</name>
    <dbReference type="NCBI Taxonomy" id="334625"/>
    <lineage>
        <taxon>Eukaryota</taxon>
        <taxon>Metazoa</taxon>
        <taxon>Ecdysozoa</taxon>
        <taxon>Arthropoda</taxon>
        <taxon>Chelicerata</taxon>
        <taxon>Arachnida</taxon>
        <taxon>Acari</taxon>
        <taxon>Acariformes</taxon>
        <taxon>Sarcoptiformes</taxon>
        <taxon>Oribatida</taxon>
        <taxon>Brachypylina</taxon>
        <taxon>Oppioidea</taxon>
        <taxon>Oppiidae</taxon>
        <taxon>Oppiella</taxon>
    </lineage>
</organism>
<dbReference type="Gene3D" id="3.90.190.10">
    <property type="entry name" value="Protein tyrosine phosphatase superfamily"/>
    <property type="match status" value="1"/>
</dbReference>
<evidence type="ECO:0000256" key="11">
    <source>
        <dbReference type="ARBA" id="ARBA00023273"/>
    </source>
</evidence>
<dbReference type="FunFam" id="3.90.190.10:FF:000029">
    <property type="entry name" value="Phosphatidylinositol 3,4,5-trisphosphate 3-phosphatase and dual-specificity protein phosphatase PTEN"/>
    <property type="match status" value="1"/>
</dbReference>
<dbReference type="EMBL" id="CAJPVJ010013482">
    <property type="protein sequence ID" value="CAG2174866.1"/>
    <property type="molecule type" value="Genomic_DNA"/>
</dbReference>
<gene>
    <name evidence="25" type="ORF">ONB1V03_LOCUS14305</name>
</gene>
<dbReference type="SMART" id="SM00404">
    <property type="entry name" value="PTPc_motif"/>
    <property type="match status" value="1"/>
</dbReference>
<dbReference type="PANTHER" id="PTHR12305">
    <property type="entry name" value="PHOSPHATASE WITH HOMOLOGY TO TENSIN"/>
    <property type="match status" value="1"/>
</dbReference>
<evidence type="ECO:0000256" key="6">
    <source>
        <dbReference type="ARBA" id="ARBA00013081"/>
    </source>
</evidence>
<dbReference type="GO" id="GO:0016314">
    <property type="term" value="F:phosphatidylinositol-3,4,5-trisphosphate 3-phosphatase activity"/>
    <property type="evidence" value="ECO:0007669"/>
    <property type="project" value="UniProtKB-EC"/>
</dbReference>
<comment type="catalytic activity">
    <reaction evidence="13">
        <text>1,2-dioctanoyl-sn-glycero-3-phospho-(1D-myo-inositol-3,4,5-trisphosphate) + H2O = 1,2-dioctanoyl-sn-glycero-3-phospho-(1D-myo-inositol-4,5-bisphosphate) + phosphate</text>
        <dbReference type="Rhea" id="RHEA:43552"/>
        <dbReference type="ChEBI" id="CHEBI:15377"/>
        <dbReference type="ChEBI" id="CHEBI:43474"/>
        <dbReference type="ChEBI" id="CHEBI:83416"/>
        <dbReference type="ChEBI" id="CHEBI:83419"/>
    </reaction>
    <physiologicalReaction direction="left-to-right" evidence="13">
        <dbReference type="Rhea" id="RHEA:43553"/>
    </physiologicalReaction>
</comment>
<dbReference type="Proteomes" id="UP000728032">
    <property type="component" value="Unassembled WGS sequence"/>
</dbReference>
<evidence type="ECO:0000259" key="23">
    <source>
        <dbReference type="PROSITE" id="PS51181"/>
    </source>
</evidence>
<evidence type="ECO:0000256" key="14">
    <source>
        <dbReference type="ARBA" id="ARBA00034338"/>
    </source>
</evidence>
<dbReference type="InterPro" id="IPR014020">
    <property type="entry name" value="Tensin_C2-dom"/>
</dbReference>
<evidence type="ECO:0000256" key="3">
    <source>
        <dbReference type="ARBA" id="ARBA00007881"/>
    </source>
</evidence>
<dbReference type="GO" id="GO:0043491">
    <property type="term" value="P:phosphatidylinositol 3-kinase/protein kinase B signal transduction"/>
    <property type="evidence" value="ECO:0007669"/>
    <property type="project" value="TreeGrafter"/>
</dbReference>
<comment type="catalytic activity">
    <reaction evidence="19">
        <text>O-phospho-L-seryl-[protein] + H2O = L-seryl-[protein] + phosphate</text>
        <dbReference type="Rhea" id="RHEA:20629"/>
        <dbReference type="Rhea" id="RHEA-COMP:9863"/>
        <dbReference type="Rhea" id="RHEA-COMP:11604"/>
        <dbReference type="ChEBI" id="CHEBI:15377"/>
        <dbReference type="ChEBI" id="CHEBI:29999"/>
        <dbReference type="ChEBI" id="CHEBI:43474"/>
        <dbReference type="ChEBI" id="CHEBI:83421"/>
        <dbReference type="EC" id="3.1.3.16"/>
    </reaction>
    <physiologicalReaction direction="left-to-right" evidence="19">
        <dbReference type="Rhea" id="RHEA:20630"/>
    </physiologicalReaction>
</comment>
<dbReference type="InterPro" id="IPR003595">
    <property type="entry name" value="Tyr_Pase_cat"/>
</dbReference>
<sequence>MAAAIKAAVSKNKIRYKEDGFDLDLSYISRNIVAMGFPAETLERFYRNHIDDVVRFFETKHKNNYQIYNLCAESKRRYDTSKFGCKVIETYAFQDHNPPPFELLQPFCEDVHRWLTRDQNNVIAIHCKAGKGRTGVMICAYLIHAGECDISDSGASVKITSADKALEYYGRHRTHDMKGVTIPSQKRYVYYYEELIKRELTYQSEPVRLTAIHLNTIPVFNSGGAYTLICEIIQLTPKLKLKTYEIEVKKGCKSVCYVVPDELVFRADIKMEFFVKNKLTKEKIFQFCFNTFFVVNNSRSDSNSYHNHNNHDCVHQYGPNSSSLSDGQKCLTFSNNSECVSAADKPAVPLGNGCSNGQVFSNQRKCGSERNKSNGKEWHLVLPKDQLDKAYKDKANRTFTADFKVW</sequence>
<evidence type="ECO:0000256" key="5">
    <source>
        <dbReference type="ARBA" id="ARBA00013064"/>
    </source>
</evidence>
<evidence type="ECO:0000313" key="25">
    <source>
        <dbReference type="EMBL" id="CAD7657680.1"/>
    </source>
</evidence>
<proteinExistence type="inferred from homology"/>
<comment type="catalytic activity">
    <reaction evidence="16">
        <text>a 1,2-diacyl-sn-glycero-3-phospho-(1D-myo-inositol-3,4,5-trisphosphate) + H2O = a 1,2-diacyl-sn-glycero-3-phospho-(1D-myo-inositol-4,5-bisphosphate) + phosphate</text>
        <dbReference type="Rhea" id="RHEA:25017"/>
        <dbReference type="ChEBI" id="CHEBI:15377"/>
        <dbReference type="ChEBI" id="CHEBI:43474"/>
        <dbReference type="ChEBI" id="CHEBI:57836"/>
        <dbReference type="ChEBI" id="CHEBI:58456"/>
        <dbReference type="EC" id="3.1.3.67"/>
    </reaction>
    <physiologicalReaction direction="left-to-right" evidence="16">
        <dbReference type="Rhea" id="RHEA:25018"/>
    </physiologicalReaction>
</comment>
<evidence type="ECO:0000256" key="16">
    <source>
        <dbReference type="ARBA" id="ARBA00043760"/>
    </source>
</evidence>
<dbReference type="EMBL" id="OC928307">
    <property type="protein sequence ID" value="CAD7657680.1"/>
    <property type="molecule type" value="Genomic_DNA"/>
</dbReference>
<keyword evidence="26" id="KW-1185">Reference proteome</keyword>
<dbReference type="PROSITE" id="PS51181">
    <property type="entry name" value="PPASE_TENSIN"/>
    <property type="match status" value="1"/>
</dbReference>
<dbReference type="PROSITE" id="PS00383">
    <property type="entry name" value="TYR_PHOSPHATASE_1"/>
    <property type="match status" value="1"/>
</dbReference>
<evidence type="ECO:0000256" key="21">
    <source>
        <dbReference type="ARBA" id="ARBA00051341"/>
    </source>
</evidence>
<dbReference type="Pfam" id="PF22785">
    <property type="entry name" value="Tc-R-P"/>
    <property type="match status" value="1"/>
</dbReference>
<evidence type="ECO:0000256" key="2">
    <source>
        <dbReference type="ARBA" id="ARBA00004496"/>
    </source>
</evidence>
<keyword evidence="8" id="KW-0378">Hydrolase</keyword>
<dbReference type="InterPro" id="IPR035892">
    <property type="entry name" value="C2_domain_sf"/>
</dbReference>
<dbReference type="GO" id="GO:0043005">
    <property type="term" value="C:neuron projection"/>
    <property type="evidence" value="ECO:0007669"/>
    <property type="project" value="UniProtKB-SubCell"/>
</dbReference>
<evidence type="ECO:0000256" key="20">
    <source>
        <dbReference type="ARBA" id="ARBA00048832"/>
    </source>
</evidence>
<dbReference type="InterPro" id="IPR016130">
    <property type="entry name" value="Tyr_Pase_AS"/>
</dbReference>
<evidence type="ECO:0000256" key="10">
    <source>
        <dbReference type="ARBA" id="ARBA00023098"/>
    </source>
</evidence>
<dbReference type="PROSITE" id="PS51182">
    <property type="entry name" value="C2_TENSIN"/>
    <property type="match status" value="1"/>
</dbReference>
<dbReference type="GO" id="GO:0050793">
    <property type="term" value="P:regulation of developmental process"/>
    <property type="evidence" value="ECO:0007669"/>
    <property type="project" value="UniProtKB-ARBA"/>
</dbReference>
<reference evidence="25" key="1">
    <citation type="submission" date="2020-11" db="EMBL/GenBank/DDBJ databases">
        <authorList>
            <person name="Tran Van P."/>
        </authorList>
    </citation>
    <scope>NUCLEOTIDE SEQUENCE</scope>
</reference>
<evidence type="ECO:0000256" key="12">
    <source>
        <dbReference type="ARBA" id="ARBA00034256"/>
    </source>
</evidence>
<dbReference type="PANTHER" id="PTHR12305:SF81">
    <property type="entry name" value="PHOSPHATIDYLINOSITOL 3,4,5-TRISPHOSPHATE 3-PHOSPHATASE AND DUAL-SPECIFICITY PROTEIN PHOSPHATASE PTEN"/>
    <property type="match status" value="1"/>
</dbReference>
<dbReference type="GO" id="GO:0048870">
    <property type="term" value="P:cell motility"/>
    <property type="evidence" value="ECO:0007669"/>
    <property type="project" value="TreeGrafter"/>
</dbReference>
<dbReference type="SUPFAM" id="SSF49562">
    <property type="entry name" value="C2 domain (Calcium/lipid-binding domain, CaLB)"/>
    <property type="match status" value="1"/>
</dbReference>
<feature type="non-terminal residue" evidence="25">
    <location>
        <position position="1"/>
    </location>
</feature>
<name>A0A7R9MEE3_9ACAR</name>
<feature type="domain" description="Tyrosine specific protein phosphatases" evidence="22">
    <location>
        <begin position="105"/>
        <end position="158"/>
    </location>
</feature>
<dbReference type="OrthoDB" id="16692at2759"/>
<dbReference type="CDD" id="cd14509">
    <property type="entry name" value="PTP_PTEN"/>
    <property type="match status" value="1"/>
</dbReference>
<comment type="catalytic activity">
    <reaction evidence="21">
        <text>O-phospho-L-tyrosyl-[protein] + H2O = L-tyrosyl-[protein] + phosphate</text>
        <dbReference type="Rhea" id="RHEA:10684"/>
        <dbReference type="Rhea" id="RHEA-COMP:10136"/>
        <dbReference type="Rhea" id="RHEA-COMP:20101"/>
        <dbReference type="ChEBI" id="CHEBI:15377"/>
        <dbReference type="ChEBI" id="CHEBI:43474"/>
        <dbReference type="ChEBI" id="CHEBI:46858"/>
        <dbReference type="ChEBI" id="CHEBI:61978"/>
        <dbReference type="EC" id="3.1.3.48"/>
    </reaction>
    <physiologicalReaction direction="left-to-right" evidence="21">
        <dbReference type="Rhea" id="RHEA:10685"/>
    </physiologicalReaction>
</comment>
<dbReference type="GO" id="GO:0004725">
    <property type="term" value="F:protein tyrosine phosphatase activity"/>
    <property type="evidence" value="ECO:0007669"/>
    <property type="project" value="UniProtKB-EC"/>
</dbReference>
<dbReference type="GO" id="GO:0046856">
    <property type="term" value="P:phosphatidylinositol dephosphorylation"/>
    <property type="evidence" value="ECO:0007669"/>
    <property type="project" value="TreeGrafter"/>
</dbReference>
<comment type="subcellular location">
    <subcellularLocation>
        <location evidence="1">Cell projection</location>
        <location evidence="1">Neuron projection</location>
    </subcellularLocation>
    <subcellularLocation>
        <location evidence="2">Cytoplasm</location>
    </subcellularLocation>
</comment>
<keyword evidence="7" id="KW-0963">Cytoplasm</keyword>
<accession>A0A7R9MEE3</accession>
<dbReference type="GO" id="GO:0004722">
    <property type="term" value="F:protein serine/threonine phosphatase activity"/>
    <property type="evidence" value="ECO:0007669"/>
    <property type="project" value="UniProtKB-EC"/>
</dbReference>
<evidence type="ECO:0000256" key="19">
    <source>
        <dbReference type="ARBA" id="ARBA00047986"/>
    </source>
</evidence>
<dbReference type="EC" id="3.1.3.48" evidence="5"/>
<comment type="similarity">
    <text evidence="3">Belongs to the PTEN phosphatase protein family.</text>
</comment>